<feature type="compositionally biased region" description="Basic and acidic residues" evidence="1">
    <location>
        <begin position="278"/>
        <end position="290"/>
    </location>
</feature>
<feature type="compositionally biased region" description="Basic and acidic residues" evidence="1">
    <location>
        <begin position="663"/>
        <end position="673"/>
    </location>
</feature>
<feature type="region of interest" description="Disordered" evidence="1">
    <location>
        <begin position="401"/>
        <end position="620"/>
    </location>
</feature>
<feature type="compositionally biased region" description="Polar residues" evidence="1">
    <location>
        <begin position="76"/>
        <end position="92"/>
    </location>
</feature>
<feature type="compositionally biased region" description="Polar residues" evidence="1">
    <location>
        <begin position="134"/>
        <end position="143"/>
    </location>
</feature>
<sequence>MVQQPPWMQQDAPDFGMMGADVFPAGLLGDPALSMVGVGNKSLWGAPSAPNAQAHLAPLPLQTTFNFPCSSDPAGQPSSSLTQECSRQSSAPTLCPVSSLPPQDHVPPPLPAMNIIPPTPLKEDGGNPNPVPGSATNAPPTSTREQMAIIASQKPVIEGEAPPPNWPHPGAQRMFINGNTDHFGLSPIKFSAATTKVKRGPIKAPKAPSPLTESDSDDDEAAETSVLKPLPQVMAQKLNSNTHHEVVSPPACTSRVVARPVATLSDVIELTSTEENLLEEHSTEYEEAGRGKKRKIKSANTSHVSKKTAAPTEKTNTSKAGKKGLQGKNVESKPKVPSMTPPTKGGPLSPLMVESSSDGLPSPEHDGPSEEPRKEHVKPRLVTKGFWVAMNRSLCTVYGNLDSESEVDNSKKTDPTTRTGTIAEGSGTIANVQPNTSKENSTQMSEWEALPQTTPLDAVAPTIPHQQPVSDVPRTHQTSHGNDIPHDDPLHPHEPLHDDNTRDTIGNDPPNHPLHDSQGGREPLVHDHPPNHSLRDPRGGHEPPHEPLDRPPSHPYRDPRGGHELPHDPLHYDNTRGMARNHRDTAHHDPRDHRDPAQHDPRYHGNPREALRPHDPHYTHGYSHEAARIIDRDTLHPHNAFYPRDFRPRYGPQVHHGTAGTRTESEMSAHRDSSPVPEFHGYGPGEREHTYASRYSPVEGGYPRRDDLEEREDSLSPYHSHPVGGGNYREGPNRMFPWVDNDPHFDYDRDAVARAYNHDFTNPPRPPAS</sequence>
<feature type="region of interest" description="Disordered" evidence="1">
    <location>
        <begin position="271"/>
        <end position="380"/>
    </location>
</feature>
<feature type="compositionally biased region" description="Basic and acidic residues" evidence="1">
    <location>
        <begin position="513"/>
        <end position="574"/>
    </location>
</feature>
<feature type="compositionally biased region" description="Basic and acidic residues" evidence="1">
    <location>
        <begin position="581"/>
        <end position="620"/>
    </location>
</feature>
<dbReference type="Proteomes" id="UP001195769">
    <property type="component" value="Unassembled WGS sequence"/>
</dbReference>
<feature type="compositionally biased region" description="Polar residues" evidence="1">
    <location>
        <begin position="428"/>
        <end position="455"/>
    </location>
</feature>
<evidence type="ECO:0000313" key="3">
    <source>
        <dbReference type="Proteomes" id="UP001195769"/>
    </source>
</evidence>
<name>A0AAD4E1M9_9AGAM</name>
<feature type="region of interest" description="Disordered" evidence="1">
    <location>
        <begin position="118"/>
        <end position="143"/>
    </location>
</feature>
<feature type="region of interest" description="Disordered" evidence="1">
    <location>
        <begin position="196"/>
        <end position="255"/>
    </location>
</feature>
<feature type="compositionally biased region" description="Basic and acidic residues" evidence="1">
    <location>
        <begin position="483"/>
        <end position="502"/>
    </location>
</feature>
<feature type="region of interest" description="Disordered" evidence="1">
    <location>
        <begin position="71"/>
        <end position="94"/>
    </location>
</feature>
<dbReference type="AlphaFoldDB" id="A0AAD4E1M9"/>
<reference evidence="2" key="1">
    <citation type="journal article" date="2020" name="New Phytol.">
        <title>Comparative genomics reveals dynamic genome evolution in host specialist ectomycorrhizal fungi.</title>
        <authorList>
            <person name="Lofgren L.A."/>
            <person name="Nguyen N.H."/>
            <person name="Vilgalys R."/>
            <person name="Ruytinx J."/>
            <person name="Liao H.L."/>
            <person name="Branco S."/>
            <person name="Kuo A."/>
            <person name="LaButti K."/>
            <person name="Lipzen A."/>
            <person name="Andreopoulos W."/>
            <person name="Pangilinan J."/>
            <person name="Riley R."/>
            <person name="Hundley H."/>
            <person name="Na H."/>
            <person name="Barry K."/>
            <person name="Grigoriev I.V."/>
            <person name="Stajich J.E."/>
            <person name="Kennedy P.G."/>
        </authorList>
    </citation>
    <scope>NUCLEOTIDE SEQUENCE</scope>
    <source>
        <strain evidence="2">FC203</strain>
    </source>
</reference>
<accession>A0AAD4E1M9</accession>
<organism evidence="2 3">
    <name type="scientific">Suillus fuscotomentosus</name>
    <dbReference type="NCBI Taxonomy" id="1912939"/>
    <lineage>
        <taxon>Eukaryota</taxon>
        <taxon>Fungi</taxon>
        <taxon>Dikarya</taxon>
        <taxon>Basidiomycota</taxon>
        <taxon>Agaricomycotina</taxon>
        <taxon>Agaricomycetes</taxon>
        <taxon>Agaricomycetidae</taxon>
        <taxon>Boletales</taxon>
        <taxon>Suillineae</taxon>
        <taxon>Suillaceae</taxon>
        <taxon>Suillus</taxon>
    </lineage>
</organism>
<comment type="caution">
    <text evidence="2">The sequence shown here is derived from an EMBL/GenBank/DDBJ whole genome shotgun (WGS) entry which is preliminary data.</text>
</comment>
<feature type="compositionally biased region" description="Basic and acidic residues" evidence="1">
    <location>
        <begin position="363"/>
        <end position="374"/>
    </location>
</feature>
<dbReference type="GeneID" id="64671502"/>
<evidence type="ECO:0000313" key="2">
    <source>
        <dbReference type="EMBL" id="KAG1898090.1"/>
    </source>
</evidence>
<keyword evidence="3" id="KW-1185">Reference proteome</keyword>
<evidence type="ECO:0000256" key="1">
    <source>
        <dbReference type="SAM" id="MobiDB-lite"/>
    </source>
</evidence>
<feature type="compositionally biased region" description="Polar residues" evidence="1">
    <location>
        <begin position="464"/>
        <end position="481"/>
    </location>
</feature>
<protein>
    <submittedName>
        <fullName evidence="2">Uncharacterized protein</fullName>
    </submittedName>
</protein>
<gene>
    <name evidence="2" type="ORF">F5891DRAFT_982259</name>
</gene>
<dbReference type="RefSeq" id="XP_041223666.1">
    <property type="nucleotide sequence ID" value="XM_041377204.1"/>
</dbReference>
<proteinExistence type="predicted"/>
<feature type="region of interest" description="Disordered" evidence="1">
    <location>
        <begin position="642"/>
        <end position="730"/>
    </location>
</feature>
<dbReference type="EMBL" id="JABBWK010000042">
    <property type="protein sequence ID" value="KAG1898090.1"/>
    <property type="molecule type" value="Genomic_DNA"/>
</dbReference>